<dbReference type="InterPro" id="IPR000073">
    <property type="entry name" value="AB_hydrolase_1"/>
</dbReference>
<name>A0AAD5TC37_9FUNG</name>
<comment type="similarity">
    <text evidence="1">Belongs to the peptidase S33 family. ABHD4/ABHD5 subfamily.</text>
</comment>
<dbReference type="PANTHER" id="PTHR42886">
    <property type="entry name" value="RE40534P-RELATED"/>
    <property type="match status" value="1"/>
</dbReference>
<dbReference type="InterPro" id="IPR029058">
    <property type="entry name" value="AB_hydrolase_fold"/>
</dbReference>
<evidence type="ECO:0000256" key="1">
    <source>
        <dbReference type="ARBA" id="ARBA00038097"/>
    </source>
</evidence>
<dbReference type="GO" id="GO:0006654">
    <property type="term" value="P:phosphatidic acid biosynthetic process"/>
    <property type="evidence" value="ECO:0007669"/>
    <property type="project" value="TreeGrafter"/>
</dbReference>
<organism evidence="3 4">
    <name type="scientific">Physocladia obscura</name>
    <dbReference type="NCBI Taxonomy" id="109957"/>
    <lineage>
        <taxon>Eukaryota</taxon>
        <taxon>Fungi</taxon>
        <taxon>Fungi incertae sedis</taxon>
        <taxon>Chytridiomycota</taxon>
        <taxon>Chytridiomycota incertae sedis</taxon>
        <taxon>Chytridiomycetes</taxon>
        <taxon>Chytridiales</taxon>
        <taxon>Chytriomycetaceae</taxon>
        <taxon>Physocladia</taxon>
    </lineage>
</organism>
<evidence type="ECO:0000313" key="3">
    <source>
        <dbReference type="EMBL" id="KAJ3141418.1"/>
    </source>
</evidence>
<dbReference type="Proteomes" id="UP001211907">
    <property type="component" value="Unassembled WGS sequence"/>
</dbReference>
<evidence type="ECO:0000259" key="2">
    <source>
        <dbReference type="Pfam" id="PF00561"/>
    </source>
</evidence>
<feature type="domain" description="AB hydrolase-1" evidence="2">
    <location>
        <begin position="95"/>
        <end position="408"/>
    </location>
</feature>
<dbReference type="EMBL" id="JADGJH010000033">
    <property type="protein sequence ID" value="KAJ3141418.1"/>
    <property type="molecule type" value="Genomic_DNA"/>
</dbReference>
<evidence type="ECO:0000313" key="4">
    <source>
        <dbReference type="Proteomes" id="UP001211907"/>
    </source>
</evidence>
<protein>
    <recommendedName>
        <fullName evidence="2">AB hydrolase-1 domain-containing protein</fullName>
    </recommendedName>
</protein>
<dbReference type="GO" id="GO:0055088">
    <property type="term" value="P:lipid homeostasis"/>
    <property type="evidence" value="ECO:0007669"/>
    <property type="project" value="TreeGrafter"/>
</dbReference>
<reference evidence="3" key="1">
    <citation type="submission" date="2020-05" db="EMBL/GenBank/DDBJ databases">
        <title>Phylogenomic resolution of chytrid fungi.</title>
        <authorList>
            <person name="Stajich J.E."/>
            <person name="Amses K."/>
            <person name="Simmons R."/>
            <person name="Seto K."/>
            <person name="Myers J."/>
            <person name="Bonds A."/>
            <person name="Quandt C.A."/>
            <person name="Barry K."/>
            <person name="Liu P."/>
            <person name="Grigoriev I."/>
            <person name="Longcore J.E."/>
            <person name="James T.Y."/>
        </authorList>
    </citation>
    <scope>NUCLEOTIDE SEQUENCE</scope>
    <source>
        <strain evidence="3">JEL0513</strain>
    </source>
</reference>
<dbReference type="SUPFAM" id="SSF53474">
    <property type="entry name" value="alpha/beta-Hydrolases"/>
    <property type="match status" value="1"/>
</dbReference>
<dbReference type="GO" id="GO:0042171">
    <property type="term" value="F:lysophosphatidic acid acyltransferase activity"/>
    <property type="evidence" value="ECO:0007669"/>
    <property type="project" value="TreeGrafter"/>
</dbReference>
<dbReference type="Pfam" id="PF00561">
    <property type="entry name" value="Abhydrolase_1"/>
    <property type="match status" value="1"/>
</dbReference>
<accession>A0AAD5TC37</accession>
<gene>
    <name evidence="3" type="ORF">HK100_007048</name>
</gene>
<dbReference type="AlphaFoldDB" id="A0AAD5TC37"/>
<dbReference type="PANTHER" id="PTHR42886:SF29">
    <property type="entry name" value="PUMMELIG, ISOFORM A"/>
    <property type="match status" value="1"/>
</dbReference>
<dbReference type="Gene3D" id="3.40.50.1820">
    <property type="entry name" value="alpha/beta hydrolase"/>
    <property type="match status" value="1"/>
</dbReference>
<dbReference type="GO" id="GO:0052689">
    <property type="term" value="F:carboxylic ester hydrolase activity"/>
    <property type="evidence" value="ECO:0007669"/>
    <property type="project" value="TreeGrafter"/>
</dbReference>
<keyword evidence="4" id="KW-1185">Reference proteome</keyword>
<comment type="caution">
    <text evidence="3">The sequence shown here is derived from an EMBL/GenBank/DDBJ whole genome shotgun (WGS) entry which is preliminary data.</text>
</comment>
<sequence length="424" mass="47528">MFWKTADQKVTNSDVAVADSDTTALETTSNSMRFNTSSREKLAHVEGLLLSRHVKSHFKRHLVRPKGRDWAINTLVINGPTDLDTSQIIDPNRKTLVLMHGYGSGLGFFYSNYDTLSQIRDSNGERIQIIAADWLGCGGSSRPRFAVRNSKAGVDSVNDATAVIAAEDYFVDAFEDWRQEINLEKFALVGHSLGGYLSAVYALKHAHRLFSLTLLSPFGLLSHPPDSAPLIVSEHANQLPFAQRLFLAAWKYNVTPQWILRGLGPYGPKMASRIVSRRFPTMDESEQHLISDYVYNLSTVRPAAGEYALNALMELRALSPAKSTTISPEIDKGNERRSSFGLFARNPVGLRMFKGLPEALPVTIIFGDNDWMFSNSRQILALDLIRARKASRLHILDNAGHHLYLDNPQQMYRTIEKSPLFDHK</sequence>
<dbReference type="GO" id="GO:0005739">
    <property type="term" value="C:mitochondrion"/>
    <property type="evidence" value="ECO:0007669"/>
    <property type="project" value="TreeGrafter"/>
</dbReference>
<proteinExistence type="inferred from homology"/>